<evidence type="ECO:0000313" key="2">
    <source>
        <dbReference type="Proteomes" id="UP000305654"/>
    </source>
</evidence>
<sequence length="78" mass="8559">MSDAQSFSYRGVRILIERDVSGTRSWSVFPNGQPVRQGCYYRTGPTGSFRGAVAEAEAAIDVGFETKNLDGVRPFLDP</sequence>
<accession>A0A5R9J5X2</accession>
<dbReference type="RefSeq" id="WP_138326979.1">
    <property type="nucleotide sequence ID" value="NZ_VCDI01000005.1"/>
</dbReference>
<organism evidence="1 2">
    <name type="scientific">Lichenicoccus roseus</name>
    <dbReference type="NCBI Taxonomy" id="2683649"/>
    <lineage>
        <taxon>Bacteria</taxon>
        <taxon>Pseudomonadati</taxon>
        <taxon>Pseudomonadota</taxon>
        <taxon>Alphaproteobacteria</taxon>
        <taxon>Acetobacterales</taxon>
        <taxon>Acetobacteraceae</taxon>
        <taxon>Lichenicoccus</taxon>
    </lineage>
</organism>
<dbReference type="EMBL" id="VCDI01000005">
    <property type="protein sequence ID" value="TLU71907.1"/>
    <property type="molecule type" value="Genomic_DNA"/>
</dbReference>
<dbReference type="Proteomes" id="UP000305654">
    <property type="component" value="Unassembled WGS sequence"/>
</dbReference>
<dbReference type="AlphaFoldDB" id="A0A5R9J5X2"/>
<gene>
    <name evidence="1" type="ORF">FE263_15810</name>
</gene>
<evidence type="ECO:0000313" key="1">
    <source>
        <dbReference type="EMBL" id="TLU71907.1"/>
    </source>
</evidence>
<keyword evidence="2" id="KW-1185">Reference proteome</keyword>
<reference evidence="1 2" key="1">
    <citation type="submission" date="2019-05" db="EMBL/GenBank/DDBJ databases">
        <authorList>
            <person name="Pankratov T."/>
            <person name="Grouzdev D."/>
        </authorList>
    </citation>
    <scope>NUCLEOTIDE SEQUENCE [LARGE SCALE GENOMIC DNA]</scope>
    <source>
        <strain evidence="1 2">KEBCLARHB70R</strain>
    </source>
</reference>
<proteinExistence type="predicted"/>
<comment type="caution">
    <text evidence="1">The sequence shown here is derived from an EMBL/GenBank/DDBJ whole genome shotgun (WGS) entry which is preliminary data.</text>
</comment>
<name>A0A5R9J5X2_9PROT</name>
<protein>
    <submittedName>
        <fullName evidence="1">Uncharacterized protein</fullName>
    </submittedName>
</protein>